<dbReference type="EMBL" id="DSVL01000054">
    <property type="protein sequence ID" value="HFH28222.1"/>
    <property type="molecule type" value="Genomic_DNA"/>
</dbReference>
<dbReference type="InterPro" id="IPR003607">
    <property type="entry name" value="HD/PDEase_dom"/>
</dbReference>
<dbReference type="PANTHER" id="PTHR11373:SF4">
    <property type="entry name" value="DEOXYNUCLEOSIDE TRIPHOSPHATE TRIPHOSPHOHYDROLASE SAMHD1"/>
    <property type="match status" value="1"/>
</dbReference>
<dbReference type="CDD" id="cd00077">
    <property type="entry name" value="HDc"/>
    <property type="match status" value="1"/>
</dbReference>
<gene>
    <name evidence="2" type="ORF">ENS59_01725</name>
</gene>
<dbReference type="GO" id="GO:0006203">
    <property type="term" value="P:dGTP catabolic process"/>
    <property type="evidence" value="ECO:0007669"/>
    <property type="project" value="TreeGrafter"/>
</dbReference>
<evidence type="ECO:0000259" key="1">
    <source>
        <dbReference type="SMART" id="SM00471"/>
    </source>
</evidence>
<name>A0A7C3I547_9SPIR</name>
<protein>
    <submittedName>
        <fullName evidence="2">HD domain-containing protein</fullName>
    </submittedName>
</protein>
<reference evidence="2" key="1">
    <citation type="journal article" date="2020" name="mSystems">
        <title>Genome- and Community-Level Interaction Insights into Carbon Utilization and Element Cycling Functions of Hydrothermarchaeota in Hydrothermal Sediment.</title>
        <authorList>
            <person name="Zhou Z."/>
            <person name="Liu Y."/>
            <person name="Xu W."/>
            <person name="Pan J."/>
            <person name="Luo Z.H."/>
            <person name="Li M."/>
        </authorList>
    </citation>
    <scope>NUCLEOTIDE SEQUENCE [LARGE SCALE GENOMIC DNA]</scope>
    <source>
        <strain evidence="2">SpSt-503</strain>
    </source>
</reference>
<comment type="caution">
    <text evidence="2">The sequence shown here is derived from an EMBL/GenBank/DDBJ whole genome shotgun (WGS) entry which is preliminary data.</text>
</comment>
<feature type="domain" description="HD/PDEase" evidence="1">
    <location>
        <begin position="59"/>
        <end position="195"/>
    </location>
</feature>
<dbReference type="GO" id="GO:0008832">
    <property type="term" value="F:dGTPase activity"/>
    <property type="evidence" value="ECO:0007669"/>
    <property type="project" value="TreeGrafter"/>
</dbReference>
<dbReference type="Pfam" id="PF01966">
    <property type="entry name" value="HD"/>
    <property type="match status" value="1"/>
</dbReference>
<dbReference type="Gene3D" id="1.10.3210.10">
    <property type="entry name" value="Hypothetical protein af1432"/>
    <property type="match status" value="1"/>
</dbReference>
<dbReference type="InterPro" id="IPR006674">
    <property type="entry name" value="HD_domain"/>
</dbReference>
<sequence>MKQNLAEALQSGFTEPFRDNIWGHIYMTTALGALCKSASFNRLHHIRQLGPTYLVYPGATHSRAAHSIGVYHIAKKLISHLLERGADAFVSPQGIFSFLCAALLHDIGHFPYTHSLKDLPLEEHETLTGKLILSEELKFLVGRTGADPYMTAAIVDHSLPIEGNREIHFYRHLLSGVLDPDKLDYLNRDAYHCGVPYGNQDIEFTLSRLYPDKEQGLLIDSKGIPNIEAILFSKYLMYRSVYWHREVRSATAMIKKCIKRSLTTGAIHPDELYNLDDTSLFTKLAKVDKVSLSMATRVQGGHLWPSIFEVPISIDTTPMQVSWETRETLEQRLADLFSSELGITVSVDQLILDIPEPISFETNLVLYESGRPFLTGSTVFTMDTMNAFSKVLRVIRIFVESELYNHIKESKQLLETLRNTDNWLHL</sequence>
<dbReference type="SUPFAM" id="SSF109604">
    <property type="entry name" value="HD-domain/PDEase-like"/>
    <property type="match status" value="1"/>
</dbReference>
<organism evidence="2">
    <name type="scientific">Gracilinema caldarium</name>
    <dbReference type="NCBI Taxonomy" id="215591"/>
    <lineage>
        <taxon>Bacteria</taxon>
        <taxon>Pseudomonadati</taxon>
        <taxon>Spirochaetota</taxon>
        <taxon>Spirochaetia</taxon>
        <taxon>Spirochaetales</taxon>
        <taxon>Breznakiellaceae</taxon>
        <taxon>Gracilinema</taxon>
    </lineage>
</organism>
<accession>A0A7C3I547</accession>
<dbReference type="InterPro" id="IPR045509">
    <property type="entry name" value="HD_assoc_2"/>
</dbReference>
<proteinExistence type="predicted"/>
<dbReference type="InterPro" id="IPR050135">
    <property type="entry name" value="dGTPase-like"/>
</dbReference>
<dbReference type="PANTHER" id="PTHR11373">
    <property type="entry name" value="DEOXYNUCLEOSIDE TRIPHOSPHATE TRIPHOSPHOHYDROLASE"/>
    <property type="match status" value="1"/>
</dbReference>
<dbReference type="SMART" id="SM00471">
    <property type="entry name" value="HDc"/>
    <property type="match status" value="1"/>
</dbReference>
<dbReference type="AlphaFoldDB" id="A0A7C3I547"/>
<dbReference type="Pfam" id="PF19276">
    <property type="entry name" value="HD_assoc_2"/>
    <property type="match status" value="1"/>
</dbReference>
<evidence type="ECO:0000313" key="2">
    <source>
        <dbReference type="EMBL" id="HFH28222.1"/>
    </source>
</evidence>